<dbReference type="Proteomes" id="UP000003933">
    <property type="component" value="Chromosome"/>
</dbReference>
<dbReference type="Gene3D" id="3.40.1280.10">
    <property type="match status" value="1"/>
</dbReference>
<dbReference type="HOGENOM" id="CLU_123221_0_0_6"/>
<evidence type="ECO:0000256" key="1">
    <source>
        <dbReference type="ARBA" id="ARBA00022603"/>
    </source>
</evidence>
<keyword evidence="3" id="KW-0812">Transmembrane</keyword>
<reference evidence="5 6" key="1">
    <citation type="journal article" date="2012" name="Mol. Biol. Evol.">
        <title>Genome reduction and co-evolution between the primary and secondary bacterial symbionts of psyllids.</title>
        <authorList>
            <person name="Sloan D.B."/>
            <person name="Moran N.A."/>
        </authorList>
    </citation>
    <scope>NUCLEOTIDE SEQUENCE [LARGE SCALE GENOMIC DNA]</scope>
    <source>
        <strain evidence="5 6">HT</strain>
    </source>
</reference>
<sequence length="186" mass="22296">MIIKNFRKILKKIKFLIKQKSFFLMFNIFFKKKKNFKSLSFFLYVKKIIKKKFLLKNFTILYLLKNIGNINVCVRTNYIFNTISIIKYCIKKKINSFYNNIIYIKNLLFFIIFIKKKFTLISLTIKSKIFLNKINIKTNFALLIGNEKKSIKKKILLLFDIILKINTYCKKSLNVNVVNGILLFKL</sequence>
<dbReference type="GO" id="GO:0006396">
    <property type="term" value="P:RNA processing"/>
    <property type="evidence" value="ECO:0007669"/>
    <property type="project" value="InterPro"/>
</dbReference>
<gene>
    <name evidence="5" type="primary">trmH</name>
    <name evidence="5" type="ORF">A355_060</name>
</gene>
<evidence type="ECO:0000259" key="4">
    <source>
        <dbReference type="Pfam" id="PF00588"/>
    </source>
</evidence>
<protein>
    <submittedName>
        <fullName evidence="5">Putative RNA methyltransferase, TrmH family</fullName>
    </submittedName>
</protein>
<dbReference type="PATRIC" id="fig|1202539.3.peg.52"/>
<dbReference type="InterPro" id="IPR029026">
    <property type="entry name" value="tRNA_m1G_MTases_N"/>
</dbReference>
<organism evidence="5 6">
    <name type="scientific">Candidatus Carsonella ruddii HT isolate Thao2000</name>
    <dbReference type="NCBI Taxonomy" id="1202539"/>
    <lineage>
        <taxon>Bacteria</taxon>
        <taxon>Pseudomonadati</taxon>
        <taxon>Pseudomonadota</taxon>
        <taxon>Gammaproteobacteria</taxon>
        <taxon>Oceanospirillales</taxon>
        <taxon>Halomonadaceae</taxon>
        <taxon>Zymobacter group</taxon>
        <taxon>Candidatus Carsonella</taxon>
    </lineage>
</organism>
<keyword evidence="1 5" id="KW-0489">Methyltransferase</keyword>
<dbReference type="SUPFAM" id="SSF75217">
    <property type="entry name" value="alpha/beta knot"/>
    <property type="match status" value="1"/>
</dbReference>
<feature type="transmembrane region" description="Helical" evidence="3">
    <location>
        <begin position="97"/>
        <end position="114"/>
    </location>
</feature>
<name>J3Z1G1_CARRU</name>
<dbReference type="GO" id="GO:0008173">
    <property type="term" value="F:RNA methyltransferase activity"/>
    <property type="evidence" value="ECO:0007669"/>
    <property type="project" value="InterPro"/>
</dbReference>
<dbReference type="STRING" id="1202539.A355_060"/>
<dbReference type="InterPro" id="IPR001537">
    <property type="entry name" value="SpoU_MeTrfase"/>
</dbReference>
<keyword evidence="3" id="KW-1133">Transmembrane helix</keyword>
<dbReference type="RefSeq" id="WP_014887399.1">
    <property type="nucleotide sequence ID" value="NC_018417.1"/>
</dbReference>
<dbReference type="EMBL" id="CP003544">
    <property type="protein sequence ID" value="AFP84099.1"/>
    <property type="molecule type" value="Genomic_DNA"/>
</dbReference>
<dbReference type="InterPro" id="IPR029028">
    <property type="entry name" value="Alpha/beta_knot_MTases"/>
</dbReference>
<dbReference type="AlphaFoldDB" id="J3Z1G1"/>
<keyword evidence="2 5" id="KW-0808">Transferase</keyword>
<evidence type="ECO:0000313" key="5">
    <source>
        <dbReference type="EMBL" id="AFP84099.1"/>
    </source>
</evidence>
<feature type="domain" description="tRNA/rRNA methyltransferase SpoU type" evidence="4">
    <location>
        <begin position="96"/>
        <end position="184"/>
    </location>
</feature>
<keyword evidence="3" id="KW-0472">Membrane</keyword>
<dbReference type="GO" id="GO:0032259">
    <property type="term" value="P:methylation"/>
    <property type="evidence" value="ECO:0007669"/>
    <property type="project" value="UniProtKB-KW"/>
</dbReference>
<evidence type="ECO:0000256" key="2">
    <source>
        <dbReference type="ARBA" id="ARBA00022679"/>
    </source>
</evidence>
<dbReference type="KEGG" id="crt:A355_060"/>
<accession>J3Z1G1</accession>
<evidence type="ECO:0000256" key="3">
    <source>
        <dbReference type="SAM" id="Phobius"/>
    </source>
</evidence>
<dbReference type="Pfam" id="PF00588">
    <property type="entry name" value="SpoU_methylase"/>
    <property type="match status" value="1"/>
</dbReference>
<evidence type="ECO:0000313" key="6">
    <source>
        <dbReference type="Proteomes" id="UP000003933"/>
    </source>
</evidence>
<proteinExistence type="predicted"/>
<dbReference type="GO" id="GO:0003723">
    <property type="term" value="F:RNA binding"/>
    <property type="evidence" value="ECO:0007669"/>
    <property type="project" value="InterPro"/>
</dbReference>